<evidence type="ECO:0000256" key="3">
    <source>
        <dbReference type="ARBA" id="ARBA00022553"/>
    </source>
</evidence>
<feature type="compositionally biased region" description="Polar residues" evidence="10">
    <location>
        <begin position="118"/>
        <end position="155"/>
    </location>
</feature>
<evidence type="ECO:0000256" key="1">
    <source>
        <dbReference type="ARBA" id="ARBA00004245"/>
    </source>
</evidence>
<feature type="region of interest" description="Disordered" evidence="10">
    <location>
        <begin position="203"/>
        <end position="248"/>
    </location>
</feature>
<accession>A0AAV4JGZ5</accession>
<feature type="compositionally biased region" description="Basic and acidic residues" evidence="10">
    <location>
        <begin position="204"/>
        <end position="225"/>
    </location>
</feature>
<dbReference type="SUPFAM" id="SSF57997">
    <property type="entry name" value="Tropomyosin"/>
    <property type="match status" value="1"/>
</dbReference>
<keyword evidence="7" id="KW-0966">Cell projection</keyword>
<dbReference type="Gene3D" id="1.10.287.1490">
    <property type="match status" value="1"/>
</dbReference>
<feature type="compositionally biased region" description="Polar residues" evidence="10">
    <location>
        <begin position="1083"/>
        <end position="1106"/>
    </location>
</feature>
<feature type="coiled-coil region" evidence="9">
    <location>
        <begin position="383"/>
        <end position="462"/>
    </location>
</feature>
<evidence type="ECO:0000256" key="4">
    <source>
        <dbReference type="ARBA" id="ARBA00023018"/>
    </source>
</evidence>
<comment type="caution">
    <text evidence="11">The sequence shown here is derived from an EMBL/GenBank/DDBJ whole genome shotgun (WGS) entry which is preliminary data.</text>
</comment>
<feature type="region of interest" description="Disordered" evidence="10">
    <location>
        <begin position="708"/>
        <end position="727"/>
    </location>
</feature>
<dbReference type="InterPro" id="IPR019323">
    <property type="entry name" value="ELKS/CAST"/>
</dbReference>
<dbReference type="PANTHER" id="PTHR18861:SF0">
    <property type="entry name" value="BRUCHPILOT, ISOFORM J"/>
    <property type="match status" value="1"/>
</dbReference>
<feature type="compositionally biased region" description="Low complexity" evidence="10">
    <location>
        <begin position="46"/>
        <end position="60"/>
    </location>
</feature>
<feature type="region of interest" description="Disordered" evidence="10">
    <location>
        <begin position="1"/>
        <end position="81"/>
    </location>
</feature>
<feature type="region of interest" description="Disordered" evidence="10">
    <location>
        <begin position="876"/>
        <end position="922"/>
    </location>
</feature>
<dbReference type="GO" id="GO:0048788">
    <property type="term" value="C:cytoskeleton of presynaptic active zone"/>
    <property type="evidence" value="ECO:0007669"/>
    <property type="project" value="TreeGrafter"/>
</dbReference>
<evidence type="ECO:0000256" key="5">
    <source>
        <dbReference type="ARBA" id="ARBA00023054"/>
    </source>
</evidence>
<keyword evidence="3" id="KW-0597">Phosphoprotein</keyword>
<organism evidence="11 12">
    <name type="scientific">Elysia marginata</name>
    <dbReference type="NCBI Taxonomy" id="1093978"/>
    <lineage>
        <taxon>Eukaryota</taxon>
        <taxon>Metazoa</taxon>
        <taxon>Spiralia</taxon>
        <taxon>Lophotrochozoa</taxon>
        <taxon>Mollusca</taxon>
        <taxon>Gastropoda</taxon>
        <taxon>Heterobranchia</taxon>
        <taxon>Euthyneura</taxon>
        <taxon>Panpulmonata</taxon>
        <taxon>Sacoglossa</taxon>
        <taxon>Placobranchoidea</taxon>
        <taxon>Plakobranchidae</taxon>
        <taxon>Elysia</taxon>
    </lineage>
</organism>
<dbReference type="AlphaFoldDB" id="A0AAV4JGZ5"/>
<proteinExistence type="predicted"/>
<dbReference type="PANTHER" id="PTHR18861">
    <property type="entry name" value="ELKS/RAB6-INTERACTING/CAST PROTEIN"/>
    <property type="match status" value="1"/>
</dbReference>
<evidence type="ECO:0000256" key="2">
    <source>
        <dbReference type="ARBA" id="ARBA00022490"/>
    </source>
</evidence>
<feature type="compositionally biased region" description="Polar residues" evidence="10">
    <location>
        <begin position="31"/>
        <end position="45"/>
    </location>
</feature>
<feature type="region of interest" description="Disordered" evidence="10">
    <location>
        <begin position="1063"/>
        <end position="1201"/>
    </location>
</feature>
<feature type="region of interest" description="Disordered" evidence="10">
    <location>
        <begin position="815"/>
        <end position="834"/>
    </location>
</feature>
<evidence type="ECO:0000256" key="7">
    <source>
        <dbReference type="ARBA" id="ARBA00023273"/>
    </source>
</evidence>
<evidence type="ECO:0000256" key="8">
    <source>
        <dbReference type="ARBA" id="ARBA00034106"/>
    </source>
</evidence>
<dbReference type="Proteomes" id="UP000762676">
    <property type="component" value="Unassembled WGS sequence"/>
</dbReference>
<feature type="coiled-coil region" evidence="9">
    <location>
        <begin position="280"/>
        <end position="350"/>
    </location>
</feature>
<dbReference type="GO" id="GO:0048167">
    <property type="term" value="P:regulation of synaptic plasticity"/>
    <property type="evidence" value="ECO:0007669"/>
    <property type="project" value="TreeGrafter"/>
</dbReference>
<gene>
    <name evidence="11" type="ORF">ElyMa_005063900</name>
</gene>
<feature type="compositionally biased region" description="Low complexity" evidence="10">
    <location>
        <begin position="17"/>
        <end position="30"/>
    </location>
</feature>
<evidence type="ECO:0000313" key="12">
    <source>
        <dbReference type="Proteomes" id="UP000762676"/>
    </source>
</evidence>
<evidence type="ECO:0000313" key="11">
    <source>
        <dbReference type="EMBL" id="GFS20722.1"/>
    </source>
</evidence>
<feature type="compositionally biased region" description="Polar residues" evidence="10">
    <location>
        <begin position="1163"/>
        <end position="1180"/>
    </location>
</feature>
<evidence type="ECO:0000256" key="10">
    <source>
        <dbReference type="SAM" id="MobiDB-lite"/>
    </source>
</evidence>
<feature type="compositionally biased region" description="Low complexity" evidence="10">
    <location>
        <begin position="1148"/>
        <end position="1161"/>
    </location>
</feature>
<keyword evidence="5 9" id="KW-0175">Coiled coil</keyword>
<feature type="region of interest" description="Disordered" evidence="10">
    <location>
        <begin position="116"/>
        <end position="167"/>
    </location>
</feature>
<feature type="compositionally biased region" description="Basic residues" evidence="10">
    <location>
        <begin position="1"/>
        <end position="12"/>
    </location>
</feature>
<dbReference type="GO" id="GO:0098882">
    <property type="term" value="F:structural constituent of presynaptic active zone"/>
    <property type="evidence" value="ECO:0007669"/>
    <property type="project" value="TreeGrafter"/>
</dbReference>
<comment type="subcellular location">
    <subcellularLocation>
        <location evidence="1">Cytoplasm</location>
        <location evidence="1">Cytoskeleton</location>
    </subcellularLocation>
    <subcellularLocation>
        <location evidence="8">Presynapse</location>
    </subcellularLocation>
</comment>
<dbReference type="GO" id="GO:0007274">
    <property type="term" value="P:neuromuscular synaptic transmission"/>
    <property type="evidence" value="ECO:0007669"/>
    <property type="project" value="TreeGrafter"/>
</dbReference>
<dbReference type="EMBL" id="BMAT01010129">
    <property type="protein sequence ID" value="GFS20722.1"/>
    <property type="molecule type" value="Genomic_DNA"/>
</dbReference>
<keyword evidence="4" id="KW-0770">Synapse</keyword>
<reference evidence="11 12" key="1">
    <citation type="journal article" date="2021" name="Elife">
        <title>Chloroplast acquisition without the gene transfer in kleptoplastic sea slugs, Plakobranchus ocellatus.</title>
        <authorList>
            <person name="Maeda T."/>
            <person name="Takahashi S."/>
            <person name="Yoshida T."/>
            <person name="Shimamura S."/>
            <person name="Takaki Y."/>
            <person name="Nagai Y."/>
            <person name="Toyoda A."/>
            <person name="Suzuki Y."/>
            <person name="Arimoto A."/>
            <person name="Ishii H."/>
            <person name="Satoh N."/>
            <person name="Nishiyama T."/>
            <person name="Hasebe M."/>
            <person name="Maruyama T."/>
            <person name="Minagawa J."/>
            <person name="Obokata J."/>
            <person name="Shigenobu S."/>
        </authorList>
    </citation>
    <scope>NUCLEOTIDE SEQUENCE [LARGE SCALE GENOMIC DNA]</scope>
</reference>
<dbReference type="GO" id="GO:0030424">
    <property type="term" value="C:axon"/>
    <property type="evidence" value="ECO:0007669"/>
    <property type="project" value="UniProtKB-SubCell"/>
</dbReference>
<keyword evidence="2" id="KW-0963">Cytoplasm</keyword>
<evidence type="ECO:0000256" key="9">
    <source>
        <dbReference type="SAM" id="Coils"/>
    </source>
</evidence>
<name>A0AAV4JGZ5_9GAST</name>
<feature type="compositionally biased region" description="Basic and acidic residues" evidence="10">
    <location>
        <begin position="883"/>
        <end position="909"/>
    </location>
</feature>
<protein>
    <submittedName>
        <fullName evidence="11">ELKS/RAB6-interacting/CAST family member 1</fullName>
    </submittedName>
</protein>
<keyword evidence="12" id="KW-1185">Reference proteome</keyword>
<evidence type="ECO:0000256" key="6">
    <source>
        <dbReference type="ARBA" id="ARBA00023212"/>
    </source>
</evidence>
<keyword evidence="6" id="KW-0206">Cytoskeleton</keyword>
<feature type="compositionally biased region" description="Basic and acidic residues" evidence="10">
    <location>
        <begin position="1068"/>
        <end position="1082"/>
    </location>
</feature>
<feature type="coiled-coil region" evidence="9">
    <location>
        <begin position="494"/>
        <end position="576"/>
    </location>
</feature>
<feature type="region of interest" description="Disordered" evidence="10">
    <location>
        <begin position="966"/>
        <end position="1001"/>
    </location>
</feature>
<feature type="compositionally biased region" description="Basic and acidic residues" evidence="10">
    <location>
        <begin position="157"/>
        <end position="167"/>
    </location>
</feature>
<dbReference type="Pfam" id="PF10174">
    <property type="entry name" value="Cast"/>
    <property type="match status" value="1"/>
</dbReference>
<sequence length="1201" mass="136009">MFSKSRSSRRKEKNRDGSSSSQSPLGGSLSRAQAESMYNNISPARSSSTGYSSATYSGGSIERPVRGRAMSDGSPAEYSVSSPLDFPMEHLQSFHATYGLNPSQRTYIDSRSVPRHTPLNSLISPTHSRTLGSRSNVLSQSQSHVRANSTSNLGNSMRERSIDRVDRDGGYLGEASLDRHFEQMHYNMQMDNRLNTEARYNTTGRDRSLDREYPHMGARSLERDPNSVSRSRSMDRGGEYNYPSATLPSMPLLSHTSSMPSDHSSHEFRNSLVFEMQVQISDLHKEVSRLQKDLDQTREKLSSSMNSIKTFWSPELKKERAVRKEEAARCNLLNEQLKVTQAELKKHREILKGIGDGTGAAVSTISPDTVKLQQEKDLQGREMIIMKKTIEELEIRIESQKQTLEARDESIKKLLEMLHSKGVNVTKIEEDRQCLEAMSEQLKEEERKRKQAEEELGKKDLSVMELTMELNQLKGKSSEGSISLSGDHKMEAMLDAKNSRISSLEREVQQLEDKLLKAKEDSAGLPPSGRDMAIRDLASAKEKLLKAEIQALKDRIDKKDNELASLRLKVDTQDRQHTEKEGHISVLKDKVSSKERQTTMLQTELEGLQDRIKTKEDIIDRKNKECAATQAEKRRLELEVMELKDQLEIKTNRISNLQRKIEGLEDTIREKEDQLSQARIRLTSTFTESPSDSTLSALEATMAEKDKQIDKLKEQRDRSEKEHQDELDLYTKKAQDLKVNLDKLQKELTAKQTEMCELREQMTELQAARFEQETRCRKLEAEVVERQADLQRSLLETEQVRESVAKAEKEKAELEAKNKAAAESLPANLTRQDKKHLQEELEKLQDMLKDAEVEKTEKDAEIKELQDVVKEYKQKMGTLKRSQQTEKKKNAQLLEEARKREDSMSDESSHLSTAIKKSTDRVEELEEALRQSVIITAEREMAMADMQGQIEDAKTAMEELQAEVERLHQDSQEQDKKMATMTKQMEEKDSKMQKLSADRQKHLQEAYEMKQEAIQAAISDKDSMLALLEMTSVKNQKNMAEIDRLMRDKHQLQYQLREVTTKRMKLVHRGERRSESRERSSEKSVYSQDSGSKRSVSANNSPTFTRRAQPFLLNKAKSAGSSPTEDEKGKDVPTSKVVSDSKTPPPSTGATPTGETPTAPSQGEETLSQGSVETSEPSMSVANGVDGGAGVGAEKNGASKK</sequence>